<dbReference type="RefSeq" id="WP_018986200.1">
    <property type="nucleotide sequence ID" value="NZ_CP033953.1"/>
</dbReference>
<dbReference type="OrthoDB" id="5296002at2"/>
<dbReference type="Gene3D" id="3.30.420.40">
    <property type="match status" value="2"/>
</dbReference>
<dbReference type="InterPro" id="IPR043129">
    <property type="entry name" value="ATPase_NBD"/>
</dbReference>
<comment type="caution">
    <text evidence="1">The sequence shown here is derived from an EMBL/GenBank/DDBJ whole genome shotgun (WGS) entry which is preliminary data.</text>
</comment>
<dbReference type="STRING" id="1122236.GCA_000378225_01227"/>
<protein>
    <recommendedName>
        <fullName evidence="3">Agglutinin biogenesis protein MshI</fullName>
    </recommendedName>
</protein>
<proteinExistence type="predicted"/>
<evidence type="ECO:0000313" key="1">
    <source>
        <dbReference type="EMBL" id="TXI37415.1"/>
    </source>
</evidence>
<sequence>MEWFKRQKSKQQVGVSFTEMHISTVALTPPAEGSKPVVSFAAVEQMPLHATSTLRHFVTKNALKSMSCNLVLNVDQYNIVQIDKPNLPDNEVKSALRWKLKGLLDYSVDQAVVDGVDLPSDPSVANRQPLMLAICAKKATVNEAGNHLVDAGFNLRSIDVHALAQRNVAHLLEHEERALVMLSILPRGCLITFTAKGELYHTRLIELDRDFLNDRDEIYRNNFDKLVLELQRSLDSFDRQFPFLSLNRMVVAPVAHRDYLVSGLSSSLYVPVNVFNLEDIVELPANQDFSSMEKQAMLMPALGAALRQEVAV</sequence>
<dbReference type="SUPFAM" id="SSF53067">
    <property type="entry name" value="Actin-like ATPase domain"/>
    <property type="match status" value="1"/>
</dbReference>
<evidence type="ECO:0000313" key="2">
    <source>
        <dbReference type="Proteomes" id="UP000321374"/>
    </source>
</evidence>
<name>A0A5C7WL16_METME</name>
<accession>A0A5C7WL16</accession>
<dbReference type="Gene3D" id="3.30.1490.300">
    <property type="match status" value="1"/>
</dbReference>
<organism evidence="1 2">
    <name type="scientific">Methylophilus methylotrophus</name>
    <name type="common">Bacterium W3A1</name>
    <dbReference type="NCBI Taxonomy" id="17"/>
    <lineage>
        <taxon>Bacteria</taxon>
        <taxon>Pseudomonadati</taxon>
        <taxon>Pseudomonadota</taxon>
        <taxon>Betaproteobacteria</taxon>
        <taxon>Nitrosomonadales</taxon>
        <taxon>Methylophilaceae</taxon>
        <taxon>Methylophilus</taxon>
    </lineage>
</organism>
<dbReference type="AlphaFoldDB" id="A0A5C7WL16"/>
<evidence type="ECO:0008006" key="3">
    <source>
        <dbReference type="Google" id="ProtNLM"/>
    </source>
</evidence>
<gene>
    <name evidence="1" type="ORF">E6Q51_03290</name>
</gene>
<reference evidence="1 2" key="1">
    <citation type="submission" date="2018-09" db="EMBL/GenBank/DDBJ databases">
        <title>Metagenome Assembled Genomes from an Advanced Water Purification Facility.</title>
        <authorList>
            <person name="Stamps B.W."/>
            <person name="Spear J.R."/>
        </authorList>
    </citation>
    <scope>NUCLEOTIDE SEQUENCE [LARGE SCALE GENOMIC DNA]</scope>
    <source>
        <strain evidence="1">Bin_42_2</strain>
    </source>
</reference>
<dbReference type="Proteomes" id="UP000321374">
    <property type="component" value="Unassembled WGS sequence"/>
</dbReference>
<dbReference type="EMBL" id="SSGG01000056">
    <property type="protein sequence ID" value="TXI37415.1"/>
    <property type="molecule type" value="Genomic_DNA"/>
</dbReference>